<dbReference type="KEGG" id="tag:Tagg_1309"/>
<dbReference type="GeneID" id="9166355"/>
<dbReference type="SUPFAM" id="SSF101960">
    <property type="entry name" value="Stabilizer of iron transporter SufD"/>
    <property type="match status" value="1"/>
</dbReference>
<keyword evidence="3" id="KW-1185">Reference proteome</keyword>
<proteinExistence type="predicted"/>
<feature type="domain" description="SUF system FeS cluster assembly SufBD core" evidence="1">
    <location>
        <begin position="193"/>
        <end position="325"/>
    </location>
</feature>
<dbReference type="EMBL" id="CP001939">
    <property type="protein sequence ID" value="ADG91571.1"/>
    <property type="molecule type" value="Genomic_DNA"/>
</dbReference>
<evidence type="ECO:0000313" key="2">
    <source>
        <dbReference type="EMBL" id="ADG91571.1"/>
    </source>
</evidence>
<dbReference type="InterPro" id="IPR037284">
    <property type="entry name" value="SUF_FeS_clus_asmbl_SufBD_sf"/>
</dbReference>
<reference key="3">
    <citation type="submission" date="2010-02" db="EMBL/GenBank/DDBJ databases">
        <title>Complete genome sequence of Thermosphaera aggregans type strain (M11TL).</title>
        <authorList>
            <consortium name="US DOE Joint Genome Institute (JGI-PGF)"/>
            <person name="Spring S."/>
            <person name="Lapidus A."/>
            <person name="Munk C."/>
            <person name="Schroeder M."/>
            <person name="Glavina Del Rio T."/>
            <person name="Tice H."/>
            <person name="Copeland A."/>
            <person name="Cheng J.-F."/>
            <person name="Lucas S."/>
            <person name="Chen F."/>
            <person name="Nolan M."/>
            <person name="Bruce D."/>
            <person name="Goodwin L."/>
            <person name="Pitluck S."/>
            <person name="Ivanova N."/>
            <person name="Mavromatis K."/>
            <person name="Ovchinnikova G."/>
            <person name="Pati A."/>
            <person name="Chen A."/>
            <person name="Palaniappan K."/>
            <person name="Land M."/>
            <person name="Hauser L."/>
            <person name="Chang Y.-J."/>
            <person name="Jeffries C.C."/>
            <person name="Brettin T."/>
            <person name="Detter J.C."/>
            <person name="Tapia R."/>
            <person name="Han C."/>
            <person name="Chain P."/>
            <person name="Heimerl T."/>
            <person name="Weik F."/>
            <person name="Goker M."/>
            <person name="Rachel R."/>
            <person name="Bristow J."/>
            <person name="Eisen J.A."/>
            <person name="Markowitz V."/>
            <person name="Hugenholtz P."/>
            <person name="Kyrpides N.C."/>
            <person name="Klenk H.-P."/>
        </authorList>
    </citation>
    <scope>NUCLEOTIDE SEQUENCE</scope>
    <source>
        <strain>DSM 11486</strain>
    </source>
</reference>
<reference evidence="3" key="2">
    <citation type="journal article" date="2010" name="Stand. Genomic Sci.">
        <title>Complete genome sequence of Thermosphaera aggregans type strain (M11TLT).</title>
        <authorList>
            <person name="Spring S."/>
            <person name="Rachel R."/>
            <person name="Lapidus A."/>
            <person name="Davenport K."/>
            <person name="Tice H."/>
            <person name="Copeland A."/>
            <person name="Cheng J.-F."/>
            <person name="Lucas S."/>
            <person name="Chen F."/>
            <person name="Nolan M."/>
            <person name="Bruce D."/>
            <person name="Goodwin L."/>
            <person name="Pitluck S."/>
            <person name="Ivanova N."/>
            <person name="Mavromatis K."/>
            <person name="Ovchinnikova G."/>
            <person name="Pati A."/>
            <person name="Chen A."/>
            <person name="Palaniappan K."/>
            <person name="Land M."/>
            <person name="Hauser L."/>
            <person name="Chang Y.-J."/>
            <person name="Jeffries C.C."/>
            <person name="Brettin T."/>
            <person name="Detter J.C."/>
            <person name="Tapia R."/>
            <person name="Han C."/>
            <person name="Heimerl T."/>
            <person name="Weikl F."/>
            <person name="Brambilla E."/>
            <person name="Goker M."/>
            <person name="Bristow J."/>
            <person name="Eisen J.A."/>
            <person name="Markowitz V."/>
            <person name="Hugenholtz P."/>
            <person name="Kyrpides N.C."/>
            <person name="Klenk H.-P."/>
        </authorList>
    </citation>
    <scope>NUCLEOTIDE SEQUENCE [LARGE SCALE GENOMIC DNA]</scope>
    <source>
        <strain evidence="3">DSM 11486 / M11TL</strain>
    </source>
</reference>
<dbReference type="OrthoDB" id="300624at2157"/>
<dbReference type="GO" id="GO:0016226">
    <property type="term" value="P:iron-sulfur cluster assembly"/>
    <property type="evidence" value="ECO:0007669"/>
    <property type="project" value="InterPro"/>
</dbReference>
<evidence type="ECO:0000259" key="1">
    <source>
        <dbReference type="Pfam" id="PF01458"/>
    </source>
</evidence>
<dbReference type="AlphaFoldDB" id="D5U371"/>
<sequence>MSITDLLREGFQRHGDSPTVKHYSDWGVYRDVFEKLANGELGLERKILVEASGGVRIEGRGEISLYELNSNLSKYHMILSNEAIVAGFHGGKGFINVKPVAEAGVNIGNLIARIDSPGTLVLKVVNNVSNGLLLLGLNVNVADNVEASIIVDVEEAPGSASSINFRVGTGRGSISNLVFLLSPGRMMRMEGLIRPGDNSLMLARLTGVLNENSRIDAVVDGLIDGLNTTLNLYSTLYLSKHSTGSVRGRGTISSKASDARLVYGFESILEEEAVAYMQPFLEVNSNRVLEARHYARNYLVTVDKLFYLATRGLSFSEAKNIVLTGLLTSLMPGELRSYCYSEIKRRMRSLPED</sequence>
<dbReference type="STRING" id="633148.Tagg_1309"/>
<accession>D5U371</accession>
<dbReference type="InterPro" id="IPR000825">
    <property type="entry name" value="SUF_FeS_clus_asmbl_SufBD_core"/>
</dbReference>
<dbReference type="eggNOG" id="arCOG01715">
    <property type="taxonomic scope" value="Archaea"/>
</dbReference>
<dbReference type="Pfam" id="PF01458">
    <property type="entry name" value="SUFBD_core"/>
    <property type="match status" value="1"/>
</dbReference>
<organism evidence="2 3">
    <name type="scientific">Thermosphaera aggregans (strain DSM 11486 / M11TL)</name>
    <dbReference type="NCBI Taxonomy" id="633148"/>
    <lineage>
        <taxon>Archaea</taxon>
        <taxon>Thermoproteota</taxon>
        <taxon>Thermoprotei</taxon>
        <taxon>Desulfurococcales</taxon>
        <taxon>Desulfurococcaceae</taxon>
        <taxon>Thermosphaera</taxon>
    </lineage>
</organism>
<protein>
    <recommendedName>
        <fullName evidence="1">SUF system FeS cluster assembly SufBD core domain-containing protein</fullName>
    </recommendedName>
</protein>
<gene>
    <name evidence="2" type="ordered locus">Tagg_1309</name>
</gene>
<evidence type="ECO:0000313" key="3">
    <source>
        <dbReference type="Proteomes" id="UP000002376"/>
    </source>
</evidence>
<reference evidence="2 3" key="1">
    <citation type="journal article" date="2010" name="Stand. Genomic Sci.">
        <title>Complete genome sequence of Thermosphaera aggregans type strain (M11TL).</title>
        <authorList>
            <person name="Spring S."/>
            <person name="Rachel R."/>
            <person name="Lapidus A."/>
            <person name="Davenport K."/>
            <person name="Tice H."/>
            <person name="Copeland A."/>
            <person name="Cheng J.F."/>
            <person name="Lucas S."/>
            <person name="Chen F."/>
            <person name="Nolan M."/>
            <person name="Bruce D."/>
            <person name="Goodwin L."/>
            <person name="Pitluck S."/>
            <person name="Ivanova N."/>
            <person name="Mavromatis K."/>
            <person name="Ovchinnikova G."/>
            <person name="Pati A."/>
            <person name="Chen A."/>
            <person name="Palaniappan K."/>
            <person name="Land M."/>
            <person name="Hauser L."/>
            <person name="Chang Y.J."/>
            <person name="Jeffries C.C."/>
            <person name="Brettin T."/>
            <person name="Detter J.C."/>
            <person name="Tapia R."/>
            <person name="Han C."/>
            <person name="Heimerl T."/>
            <person name="Weikl F."/>
            <person name="Brambilla E."/>
            <person name="Goker M."/>
            <person name="Bristow J."/>
            <person name="Eisen J.A."/>
            <person name="Markowitz V."/>
            <person name="Hugenholtz P."/>
            <person name="Kyrpides N.C."/>
            <person name="Klenk H.P."/>
        </authorList>
    </citation>
    <scope>NUCLEOTIDE SEQUENCE [LARGE SCALE GENOMIC DNA]</scope>
    <source>
        <strain evidence="3">DSM 11486 / M11TL</strain>
    </source>
</reference>
<name>D5U371_THEAM</name>
<dbReference type="Proteomes" id="UP000002376">
    <property type="component" value="Chromosome"/>
</dbReference>
<dbReference type="HOGENOM" id="CLU_812865_0_0_2"/>
<dbReference type="RefSeq" id="WP_013130164.1">
    <property type="nucleotide sequence ID" value="NC_014160.1"/>
</dbReference>